<keyword evidence="1" id="KW-0862">Zinc</keyword>
<evidence type="ECO:0000313" key="3">
    <source>
        <dbReference type="Proteomes" id="UP000462152"/>
    </source>
</evidence>
<dbReference type="Pfam" id="PF02585">
    <property type="entry name" value="PIG-L"/>
    <property type="match status" value="1"/>
</dbReference>
<dbReference type="Proteomes" id="UP000462152">
    <property type="component" value="Unassembled WGS sequence"/>
</dbReference>
<dbReference type="GO" id="GO:0008757">
    <property type="term" value="F:S-adenosylmethionine-dependent methyltransferase activity"/>
    <property type="evidence" value="ECO:0007669"/>
    <property type="project" value="InterPro"/>
</dbReference>
<dbReference type="SUPFAM" id="SSF53335">
    <property type="entry name" value="S-adenosyl-L-methionine-dependent methyltransferases"/>
    <property type="match status" value="1"/>
</dbReference>
<organism evidence="2 3">
    <name type="scientific">Rothia koreensis</name>
    <dbReference type="NCBI Taxonomy" id="592378"/>
    <lineage>
        <taxon>Bacteria</taxon>
        <taxon>Bacillati</taxon>
        <taxon>Actinomycetota</taxon>
        <taxon>Actinomycetes</taxon>
        <taxon>Micrococcales</taxon>
        <taxon>Micrococcaceae</taxon>
        <taxon>Rothia</taxon>
    </lineage>
</organism>
<dbReference type="PANTHER" id="PTHR12993">
    <property type="entry name" value="N-ACETYLGLUCOSAMINYL-PHOSPHATIDYLINOSITOL DE-N-ACETYLASE-RELATED"/>
    <property type="match status" value="1"/>
</dbReference>
<dbReference type="GO" id="GO:0032259">
    <property type="term" value="P:methylation"/>
    <property type="evidence" value="ECO:0007669"/>
    <property type="project" value="UniProtKB-KW"/>
</dbReference>
<reference evidence="2 3" key="1">
    <citation type="submission" date="2019-12" db="EMBL/GenBank/DDBJ databases">
        <authorList>
            <person name="Li J."/>
            <person name="Shi Y."/>
            <person name="Xu G."/>
            <person name="Xiao D."/>
            <person name="Ran X."/>
        </authorList>
    </citation>
    <scope>NUCLEOTIDE SEQUENCE [LARGE SCALE GENOMIC DNA]</scope>
    <source>
        <strain evidence="2 3">JCM 15915</strain>
    </source>
</reference>
<dbReference type="Gene3D" id="3.40.50.10320">
    <property type="entry name" value="LmbE-like"/>
    <property type="match status" value="1"/>
</dbReference>
<evidence type="ECO:0000313" key="2">
    <source>
        <dbReference type="EMBL" id="MUN55379.1"/>
    </source>
</evidence>
<dbReference type="GO" id="GO:0016811">
    <property type="term" value="F:hydrolase activity, acting on carbon-nitrogen (but not peptide) bonds, in linear amides"/>
    <property type="evidence" value="ECO:0007669"/>
    <property type="project" value="TreeGrafter"/>
</dbReference>
<dbReference type="PANTHER" id="PTHR12993:SF29">
    <property type="entry name" value="BLR3841 PROTEIN"/>
    <property type="match status" value="1"/>
</dbReference>
<keyword evidence="3" id="KW-1185">Reference proteome</keyword>
<dbReference type="AlphaFoldDB" id="A0A7K1LJM9"/>
<dbReference type="EMBL" id="WOGT01000005">
    <property type="protein sequence ID" value="MUN55379.1"/>
    <property type="molecule type" value="Genomic_DNA"/>
</dbReference>
<sequence length="456" mass="49465">MTPRRAPAFRHDDAGTPESVWASEPLLERADPLRLDCFDNLVVVAAHPDDETLTAGGLIAAASSHGIGVDVVVATAGEASHPASPTHGPDDLRGIRDREVREAVGTLDPSARVHRLDLGDGRLRESIHQLVAALVDVIGQTAGRTLVVSTCRTDGHTDHEAAGQAAAAAAWRTDATHLEAPLWLWHWGTPEDLSALAGDRALLRLDLDAAALAAKRSAMVAHASQTSPLGSEPGNEVLLPPQVTSHFERPFEIFVSPRHDAESPFDELHRLSGDPWRTRSSWYERRKRDLTVASLPVPRYGTVLELGCSVGTLARDLLERCEKVVAVDESAKALERARRVSDSPDIDWVQASVPEDWERVAERAPFDAVILSEVGYFLSPDRLARLAECIADSGAHTVVACHWVHPVVGWPLTAREVHRILDERMVVPRTVTLTDPDFDLAVWSTTSSWGGGPDGA</sequence>
<dbReference type="GO" id="GO:0016137">
    <property type="term" value="P:glycoside metabolic process"/>
    <property type="evidence" value="ECO:0007669"/>
    <property type="project" value="UniProtKB-ARBA"/>
</dbReference>
<dbReference type="InterPro" id="IPR029063">
    <property type="entry name" value="SAM-dependent_MTases_sf"/>
</dbReference>
<proteinExistence type="predicted"/>
<dbReference type="OrthoDB" id="116799at2"/>
<keyword evidence="2" id="KW-0489">Methyltransferase</keyword>
<dbReference type="RefSeq" id="WP_129316146.1">
    <property type="nucleotide sequence ID" value="NZ_NOIQ01000018.1"/>
</dbReference>
<keyword evidence="2" id="KW-0808">Transferase</keyword>
<evidence type="ECO:0000256" key="1">
    <source>
        <dbReference type="ARBA" id="ARBA00022833"/>
    </source>
</evidence>
<dbReference type="InterPro" id="IPR008715">
    <property type="entry name" value="SAM-MeTfrase_NodS-like"/>
</dbReference>
<dbReference type="InterPro" id="IPR024078">
    <property type="entry name" value="LmbE-like_dom_sf"/>
</dbReference>
<dbReference type="GO" id="GO:0009312">
    <property type="term" value="P:oligosaccharide biosynthetic process"/>
    <property type="evidence" value="ECO:0007669"/>
    <property type="project" value="InterPro"/>
</dbReference>
<protein>
    <submittedName>
        <fullName evidence="2">Methyltransferase domain-containing protein</fullName>
    </submittedName>
</protein>
<dbReference type="CDD" id="cd02440">
    <property type="entry name" value="AdoMet_MTases"/>
    <property type="match status" value="1"/>
</dbReference>
<gene>
    <name evidence="2" type="ORF">GMA10_09185</name>
</gene>
<accession>A0A7K1LJM9</accession>
<dbReference type="Gene3D" id="3.40.50.150">
    <property type="entry name" value="Vaccinia Virus protein VP39"/>
    <property type="match status" value="1"/>
</dbReference>
<comment type="caution">
    <text evidence="2">The sequence shown here is derived from an EMBL/GenBank/DDBJ whole genome shotgun (WGS) entry which is preliminary data.</text>
</comment>
<name>A0A7K1LJM9_9MICC</name>
<dbReference type="Pfam" id="PF05401">
    <property type="entry name" value="NodS"/>
    <property type="match status" value="1"/>
</dbReference>
<dbReference type="InterPro" id="IPR003737">
    <property type="entry name" value="GlcNAc_PI_deacetylase-related"/>
</dbReference>
<dbReference type="SUPFAM" id="SSF102588">
    <property type="entry name" value="LmbE-like"/>
    <property type="match status" value="1"/>
</dbReference>